<reference evidence="5" key="1">
    <citation type="journal article" date="2023" name="Plant J.">
        <title>Genome sequences and population genomics provide insights into the demographic history, inbreeding, and mutation load of two 'living fossil' tree species of Dipteronia.</title>
        <authorList>
            <person name="Feng Y."/>
            <person name="Comes H.P."/>
            <person name="Chen J."/>
            <person name="Zhu S."/>
            <person name="Lu R."/>
            <person name="Zhang X."/>
            <person name="Li P."/>
            <person name="Qiu J."/>
            <person name="Olsen K.M."/>
            <person name="Qiu Y."/>
        </authorList>
    </citation>
    <scope>NUCLEOTIDE SEQUENCE</scope>
    <source>
        <strain evidence="5">KIB01</strain>
    </source>
</reference>
<comment type="caution">
    <text evidence="5">The sequence shown here is derived from an EMBL/GenBank/DDBJ whole genome shotgun (WGS) entry which is preliminary data.</text>
</comment>
<dbReference type="GO" id="GO:0005685">
    <property type="term" value="C:U1 snRNP"/>
    <property type="evidence" value="ECO:0007669"/>
    <property type="project" value="TreeGrafter"/>
</dbReference>
<dbReference type="InterPro" id="IPR001163">
    <property type="entry name" value="Sm_dom_euk/arc"/>
</dbReference>
<evidence type="ECO:0000313" key="5">
    <source>
        <dbReference type="EMBL" id="KAK2637519.1"/>
    </source>
</evidence>
<dbReference type="GO" id="GO:0043186">
    <property type="term" value="C:P granule"/>
    <property type="evidence" value="ECO:0007669"/>
    <property type="project" value="TreeGrafter"/>
</dbReference>
<evidence type="ECO:0000313" key="6">
    <source>
        <dbReference type="Proteomes" id="UP001280121"/>
    </source>
</evidence>
<dbReference type="GO" id="GO:0003723">
    <property type="term" value="F:RNA binding"/>
    <property type="evidence" value="ECO:0007669"/>
    <property type="project" value="TreeGrafter"/>
</dbReference>
<dbReference type="GO" id="GO:0034719">
    <property type="term" value="C:SMN-Sm protein complex"/>
    <property type="evidence" value="ECO:0007669"/>
    <property type="project" value="TreeGrafter"/>
</dbReference>
<dbReference type="PANTHER" id="PTHR10553">
    <property type="entry name" value="SMALL NUCLEAR RIBONUCLEOPROTEIN"/>
    <property type="match status" value="1"/>
</dbReference>
<dbReference type="SUPFAM" id="SSF50182">
    <property type="entry name" value="Sm-like ribonucleoproteins"/>
    <property type="match status" value="1"/>
</dbReference>
<dbReference type="GO" id="GO:0071011">
    <property type="term" value="C:precatalytic spliceosome"/>
    <property type="evidence" value="ECO:0007669"/>
    <property type="project" value="TreeGrafter"/>
</dbReference>
<comment type="similarity">
    <text evidence="1">Belongs to the snRNP Sm proteins family.</text>
</comment>
<dbReference type="InterPro" id="IPR044641">
    <property type="entry name" value="Lsm7/SmG-like"/>
</dbReference>
<dbReference type="AlphaFoldDB" id="A0AAD9TKY7"/>
<dbReference type="GO" id="GO:0005682">
    <property type="term" value="C:U5 snRNP"/>
    <property type="evidence" value="ECO:0007669"/>
    <property type="project" value="TreeGrafter"/>
</dbReference>
<keyword evidence="6" id="KW-1185">Reference proteome</keyword>
<dbReference type="GO" id="GO:0071013">
    <property type="term" value="C:catalytic step 2 spliceosome"/>
    <property type="evidence" value="ECO:0007669"/>
    <property type="project" value="TreeGrafter"/>
</dbReference>
<dbReference type="GO" id="GO:0005687">
    <property type="term" value="C:U4 snRNP"/>
    <property type="evidence" value="ECO:0007669"/>
    <property type="project" value="TreeGrafter"/>
</dbReference>
<evidence type="ECO:0000256" key="3">
    <source>
        <dbReference type="ARBA" id="ARBA00041356"/>
    </source>
</evidence>
<dbReference type="EMBL" id="JANJYI010000009">
    <property type="protein sequence ID" value="KAK2637519.1"/>
    <property type="molecule type" value="Genomic_DNA"/>
</dbReference>
<dbReference type="GO" id="GO:0097526">
    <property type="term" value="C:spliceosomal tri-snRNP complex"/>
    <property type="evidence" value="ECO:0007669"/>
    <property type="project" value="TreeGrafter"/>
</dbReference>
<evidence type="ECO:0000256" key="2">
    <source>
        <dbReference type="ARBA" id="ARBA00023274"/>
    </source>
</evidence>
<dbReference type="SMART" id="SM00651">
    <property type="entry name" value="Sm"/>
    <property type="match status" value="1"/>
</dbReference>
<dbReference type="InterPro" id="IPR010920">
    <property type="entry name" value="LSM_dom_sf"/>
</dbReference>
<feature type="domain" description="Sm" evidence="4">
    <location>
        <begin position="8"/>
        <end position="61"/>
    </location>
</feature>
<protein>
    <recommendedName>
        <fullName evidence="3">Sm protein G</fullName>
    </recommendedName>
</protein>
<keyword evidence="2" id="KW-0687">Ribonucleoprotein</keyword>
<evidence type="ECO:0000256" key="1">
    <source>
        <dbReference type="ARBA" id="ARBA00006850"/>
    </source>
</evidence>
<sequence>MRRPGQPLDLKKYMDRKPQIKLNANRIVVGTLSGFDRFMNLMADNTVVVNGMRQILFLFKVLGQWHQLLMMMV</sequence>
<dbReference type="GO" id="GO:0000398">
    <property type="term" value="P:mRNA splicing, via spliceosome"/>
    <property type="evidence" value="ECO:0007669"/>
    <property type="project" value="TreeGrafter"/>
</dbReference>
<accession>A0AAD9TKY7</accession>
<dbReference type="PANTHER" id="PTHR10553:SF2">
    <property type="entry name" value="SMALL NUCLEAR RIBONUCLEOPROTEIN G"/>
    <property type="match status" value="1"/>
</dbReference>
<dbReference type="GO" id="GO:0071004">
    <property type="term" value="C:U2-type prespliceosome"/>
    <property type="evidence" value="ECO:0007669"/>
    <property type="project" value="TreeGrafter"/>
</dbReference>
<dbReference type="GO" id="GO:0005689">
    <property type="term" value="C:U12-type spliceosomal complex"/>
    <property type="evidence" value="ECO:0007669"/>
    <property type="project" value="TreeGrafter"/>
</dbReference>
<dbReference type="Proteomes" id="UP001280121">
    <property type="component" value="Unassembled WGS sequence"/>
</dbReference>
<gene>
    <name evidence="5" type="ORF">Ddye_032311</name>
</gene>
<dbReference type="Pfam" id="PF01423">
    <property type="entry name" value="LSM"/>
    <property type="match status" value="1"/>
</dbReference>
<name>A0AAD9TKY7_9ROSI</name>
<evidence type="ECO:0000259" key="4">
    <source>
        <dbReference type="SMART" id="SM00651"/>
    </source>
</evidence>
<proteinExistence type="inferred from homology"/>
<dbReference type="Gene3D" id="2.30.30.100">
    <property type="match status" value="1"/>
</dbReference>
<organism evidence="5 6">
    <name type="scientific">Dipteronia dyeriana</name>
    <dbReference type="NCBI Taxonomy" id="168575"/>
    <lineage>
        <taxon>Eukaryota</taxon>
        <taxon>Viridiplantae</taxon>
        <taxon>Streptophyta</taxon>
        <taxon>Embryophyta</taxon>
        <taxon>Tracheophyta</taxon>
        <taxon>Spermatophyta</taxon>
        <taxon>Magnoliopsida</taxon>
        <taxon>eudicotyledons</taxon>
        <taxon>Gunneridae</taxon>
        <taxon>Pentapetalae</taxon>
        <taxon>rosids</taxon>
        <taxon>malvids</taxon>
        <taxon>Sapindales</taxon>
        <taxon>Sapindaceae</taxon>
        <taxon>Hippocastanoideae</taxon>
        <taxon>Acereae</taxon>
        <taxon>Dipteronia</taxon>
    </lineage>
</organism>
<dbReference type="GO" id="GO:0005686">
    <property type="term" value="C:U2 snRNP"/>
    <property type="evidence" value="ECO:0007669"/>
    <property type="project" value="TreeGrafter"/>
</dbReference>